<evidence type="ECO:0000256" key="4">
    <source>
        <dbReference type="RuleBase" id="RU361169"/>
    </source>
</evidence>
<dbReference type="InterPro" id="IPR000743">
    <property type="entry name" value="Glyco_hydro_28"/>
</dbReference>
<dbReference type="InterPro" id="IPR006626">
    <property type="entry name" value="PbH1"/>
</dbReference>
<evidence type="ECO:0000256" key="1">
    <source>
        <dbReference type="ARBA" id="ARBA00008834"/>
    </source>
</evidence>
<organism evidence="6 7">
    <name type="scientific">Flavobacterium piscisymbiosum</name>
    <dbReference type="NCBI Taxonomy" id="2893753"/>
    <lineage>
        <taxon>Bacteria</taxon>
        <taxon>Pseudomonadati</taxon>
        <taxon>Bacteroidota</taxon>
        <taxon>Flavobacteriia</taxon>
        <taxon>Flavobacteriales</taxon>
        <taxon>Flavobacteriaceae</taxon>
        <taxon>Flavobacterium</taxon>
    </lineage>
</organism>
<evidence type="ECO:0000256" key="2">
    <source>
        <dbReference type="ARBA" id="ARBA00022801"/>
    </source>
</evidence>
<sequence length="495" mass="54405">MKKKFSKLILTLAAFVFANAAIAQTNSFDHLKLASDLEVMAKKLEKSLAADHSNLPVFNVVKDFGAINEGKQLTTKQLQTAIDECSKKGPARLFFPEGMYLTGTLILKSGVHIELDKNAKILGSTDPKDYIVIQPEYKNNTDLQVDKSLFYAEKVDGISITGKGIIDFQGTSATYLGTGNNDKRRPYGIRIISSKNIYMSGIMLLNSPQWLQHYLDCENLMVENMNVFNHAHQNNDGIDIDGCRNVYVRNSRFDSDDDAICLKSNGPSACENVLIENCTAASHCNSLKLGTETTGGFKNIIYRNCKVVQSVTGFHKVNGTETTRTAITLIITDGGKMENVWFDNIEATDCVTPIFVTLGNRSRKHTASAPVPAIGSIKNIRISNMKAFGAGPMASSVTGLDNANKINNVVLENIAIELTHPGESADRNIDMTALLAAKKRGYPSPDTFGNLSSYGFNFKYVNGLKIQNLKFDLKCKDPREAIVIEDCENVDKSKL</sequence>
<keyword evidence="3 4" id="KW-0326">Glycosidase</keyword>
<dbReference type="Pfam" id="PF00295">
    <property type="entry name" value="Glyco_hydro_28"/>
    <property type="match status" value="1"/>
</dbReference>
<feature type="chain" id="PRO_5046112300" description="Polygalacturonase" evidence="5">
    <location>
        <begin position="24"/>
        <end position="495"/>
    </location>
</feature>
<evidence type="ECO:0000256" key="3">
    <source>
        <dbReference type="ARBA" id="ARBA00023295"/>
    </source>
</evidence>
<dbReference type="InterPro" id="IPR011050">
    <property type="entry name" value="Pectin_lyase_fold/virulence"/>
</dbReference>
<keyword evidence="5" id="KW-0732">Signal</keyword>
<feature type="signal peptide" evidence="5">
    <location>
        <begin position="1"/>
        <end position="23"/>
    </location>
</feature>
<evidence type="ECO:0008006" key="8">
    <source>
        <dbReference type="Google" id="ProtNLM"/>
    </source>
</evidence>
<dbReference type="EMBL" id="JAJJMM010000001">
    <property type="protein sequence ID" value="MCC9066351.1"/>
    <property type="molecule type" value="Genomic_DNA"/>
</dbReference>
<protein>
    <recommendedName>
        <fullName evidence="8">Polygalacturonase</fullName>
    </recommendedName>
</protein>
<name>A0ABS8MLH2_9FLAO</name>
<dbReference type="Proteomes" id="UP001430679">
    <property type="component" value="Unassembled WGS sequence"/>
</dbReference>
<dbReference type="InterPro" id="IPR051801">
    <property type="entry name" value="GH28_Enzymes"/>
</dbReference>
<reference evidence="6" key="1">
    <citation type="submission" date="2021-11" db="EMBL/GenBank/DDBJ databases">
        <title>Description of novel Flavobacterium species.</title>
        <authorList>
            <person name="Saticioglu I.B."/>
            <person name="Ay H."/>
            <person name="Altun S."/>
            <person name="Duman M."/>
        </authorList>
    </citation>
    <scope>NUCLEOTIDE SEQUENCE</scope>
    <source>
        <strain evidence="6">F-30</strain>
    </source>
</reference>
<dbReference type="PANTHER" id="PTHR31339:SF9">
    <property type="entry name" value="PLASMIN AND FIBRONECTIN-BINDING PROTEIN A"/>
    <property type="match status" value="1"/>
</dbReference>
<evidence type="ECO:0000313" key="7">
    <source>
        <dbReference type="Proteomes" id="UP001430679"/>
    </source>
</evidence>
<dbReference type="PANTHER" id="PTHR31339">
    <property type="entry name" value="PECTIN LYASE-RELATED"/>
    <property type="match status" value="1"/>
</dbReference>
<keyword evidence="2 4" id="KW-0378">Hydrolase</keyword>
<dbReference type="Gene3D" id="2.160.20.10">
    <property type="entry name" value="Single-stranded right-handed beta-helix, Pectin lyase-like"/>
    <property type="match status" value="1"/>
</dbReference>
<gene>
    <name evidence="6" type="ORF">LNP81_25460</name>
</gene>
<comment type="caution">
    <text evidence="6">The sequence shown here is derived from an EMBL/GenBank/DDBJ whole genome shotgun (WGS) entry which is preliminary data.</text>
</comment>
<proteinExistence type="inferred from homology"/>
<dbReference type="InterPro" id="IPR012334">
    <property type="entry name" value="Pectin_lyas_fold"/>
</dbReference>
<dbReference type="RefSeq" id="WP_230040233.1">
    <property type="nucleotide sequence ID" value="NZ_JAJJMM010000001.1"/>
</dbReference>
<comment type="similarity">
    <text evidence="1 4">Belongs to the glycosyl hydrolase 28 family.</text>
</comment>
<keyword evidence="7" id="KW-1185">Reference proteome</keyword>
<evidence type="ECO:0000256" key="5">
    <source>
        <dbReference type="SAM" id="SignalP"/>
    </source>
</evidence>
<evidence type="ECO:0000313" key="6">
    <source>
        <dbReference type="EMBL" id="MCC9066351.1"/>
    </source>
</evidence>
<dbReference type="SMART" id="SM00710">
    <property type="entry name" value="PbH1"/>
    <property type="match status" value="4"/>
</dbReference>
<accession>A0ABS8MLH2</accession>
<dbReference type="SUPFAM" id="SSF51126">
    <property type="entry name" value="Pectin lyase-like"/>
    <property type="match status" value="1"/>
</dbReference>